<accession>A0A371DSC5</accession>
<organism evidence="2 3">
    <name type="scientific">Lentinus brumalis</name>
    <dbReference type="NCBI Taxonomy" id="2498619"/>
    <lineage>
        <taxon>Eukaryota</taxon>
        <taxon>Fungi</taxon>
        <taxon>Dikarya</taxon>
        <taxon>Basidiomycota</taxon>
        <taxon>Agaricomycotina</taxon>
        <taxon>Agaricomycetes</taxon>
        <taxon>Polyporales</taxon>
        <taxon>Polyporaceae</taxon>
        <taxon>Lentinus</taxon>
    </lineage>
</organism>
<sequence length="295" mass="31403">MHVIAGYLATTCLPPGVGYTARGRHVSTLCPRQRGRGNSEDGAASVGESPPPSSRVVAALLLTASRNKLEAKTAPYVQVSGSRAPCSDYGWSSDTSLEPRASADNTSMRAHRMIRVRSRFPNTSRLSPWSISRQTSGVRVRQVRTWRTTARAPDRGTTWDGASNAPEETTPTDRDAAARSAPGSALCTNEPREAADLIARGGRACTSTFSANGGCHGPAGDAHRPRRTAVIDPADCWSTLGSRLRTGREYKSSVAGNSGASGLTRRIAHAIPILRAVDVLRDPSLAASRDTTLWE</sequence>
<dbReference type="AlphaFoldDB" id="A0A371DSC5"/>
<dbReference type="EMBL" id="KZ857382">
    <property type="protein sequence ID" value="RDX55404.1"/>
    <property type="molecule type" value="Genomic_DNA"/>
</dbReference>
<gene>
    <name evidence="2" type="ORF">OH76DRAFT_738406</name>
</gene>
<reference evidence="2 3" key="1">
    <citation type="journal article" date="2018" name="Biotechnol. Biofuels">
        <title>Integrative visual omics of the white-rot fungus Polyporus brumalis exposes the biotechnological potential of its oxidative enzymes for delignifying raw plant biomass.</title>
        <authorList>
            <person name="Miyauchi S."/>
            <person name="Rancon A."/>
            <person name="Drula E."/>
            <person name="Hage H."/>
            <person name="Chaduli D."/>
            <person name="Favel A."/>
            <person name="Grisel S."/>
            <person name="Henrissat B."/>
            <person name="Herpoel-Gimbert I."/>
            <person name="Ruiz-Duenas F.J."/>
            <person name="Chevret D."/>
            <person name="Hainaut M."/>
            <person name="Lin J."/>
            <person name="Wang M."/>
            <person name="Pangilinan J."/>
            <person name="Lipzen A."/>
            <person name="Lesage-Meessen L."/>
            <person name="Navarro D."/>
            <person name="Riley R."/>
            <person name="Grigoriev I.V."/>
            <person name="Zhou S."/>
            <person name="Raouche S."/>
            <person name="Rosso M.N."/>
        </authorList>
    </citation>
    <scope>NUCLEOTIDE SEQUENCE [LARGE SCALE GENOMIC DNA]</scope>
    <source>
        <strain evidence="2 3">BRFM 1820</strain>
    </source>
</reference>
<name>A0A371DSC5_9APHY</name>
<keyword evidence="3" id="KW-1185">Reference proteome</keyword>
<protein>
    <submittedName>
        <fullName evidence="2">Uncharacterized protein</fullName>
    </submittedName>
</protein>
<evidence type="ECO:0000313" key="2">
    <source>
        <dbReference type="EMBL" id="RDX55404.1"/>
    </source>
</evidence>
<evidence type="ECO:0000256" key="1">
    <source>
        <dbReference type="SAM" id="MobiDB-lite"/>
    </source>
</evidence>
<feature type="region of interest" description="Disordered" evidence="1">
    <location>
        <begin position="30"/>
        <end position="53"/>
    </location>
</feature>
<evidence type="ECO:0000313" key="3">
    <source>
        <dbReference type="Proteomes" id="UP000256964"/>
    </source>
</evidence>
<proteinExistence type="predicted"/>
<feature type="region of interest" description="Disordered" evidence="1">
    <location>
        <begin position="153"/>
        <end position="187"/>
    </location>
</feature>
<dbReference type="Proteomes" id="UP000256964">
    <property type="component" value="Unassembled WGS sequence"/>
</dbReference>